<gene>
    <name evidence="2" type="ORF">EX30DRAFT_345320</name>
</gene>
<proteinExistence type="predicted"/>
<dbReference type="InterPro" id="IPR008551">
    <property type="entry name" value="TANGO2"/>
</dbReference>
<evidence type="ECO:0000256" key="1">
    <source>
        <dbReference type="SAM" id="MobiDB-lite"/>
    </source>
</evidence>
<organism evidence="2 3">
    <name type="scientific">Ascodesmis nigricans</name>
    <dbReference type="NCBI Taxonomy" id="341454"/>
    <lineage>
        <taxon>Eukaryota</taxon>
        <taxon>Fungi</taxon>
        <taxon>Dikarya</taxon>
        <taxon>Ascomycota</taxon>
        <taxon>Pezizomycotina</taxon>
        <taxon>Pezizomycetes</taxon>
        <taxon>Pezizales</taxon>
        <taxon>Ascodesmidaceae</taxon>
        <taxon>Ascodesmis</taxon>
    </lineage>
</organism>
<dbReference type="GO" id="GO:0005794">
    <property type="term" value="C:Golgi apparatus"/>
    <property type="evidence" value="ECO:0007669"/>
    <property type="project" value="TreeGrafter"/>
</dbReference>
<feature type="region of interest" description="Disordered" evidence="1">
    <location>
        <begin position="378"/>
        <end position="397"/>
    </location>
</feature>
<sequence length="453" mass="48953">MCILLLTTSHPDYPAIFLSNRDEFLHRPTQRCQYWEAPNEHILSGRDLARPEKGTWLGVTRTGRIAVLTNFREASSAAAIAEKSRGAVVTSYLTAPTSSTTPKDPETLATCFPDAPAGSESTKAWIHNTLESGELKGVGGFSLVCGTLRPKKDGNLEPLAVISNRTVDRDAGVEASAHWIASGKGETHGLSNSLFDDPWPKVEIGCDRLSEVVAQNLEATSSALSAEEKESDLIERCFAVLSHDTLPKFTEDDTYETEINALVKSVFIPPFDAASERPKTKDTSAAPKAMNGAAATPVNTNGDGAGANTPEATIPAPSSPCGGAATPTPNPFGINPKTALQPPQATGKISKARPASLNVPLANSSQVDHIVATPVRPTYDGERKSETEPEEIEESIRKSPRIYGTQTQTVILVDKTGRLKYVERRLWDEDAKVVPKEQRERVVEFVIEGWEEN</sequence>
<dbReference type="PANTHER" id="PTHR17985">
    <property type="entry name" value="SER/THR-RICH PROTEIN T10 IN DGCR REGION"/>
    <property type="match status" value="1"/>
</dbReference>
<dbReference type="AlphaFoldDB" id="A0A4V3SJN0"/>
<dbReference type="Pfam" id="PF05742">
    <property type="entry name" value="TANGO2"/>
    <property type="match status" value="1"/>
</dbReference>
<dbReference type="PANTHER" id="PTHR17985:SF8">
    <property type="entry name" value="TRANSPORT AND GOLGI ORGANIZATION PROTEIN 2 HOMOLOG"/>
    <property type="match status" value="1"/>
</dbReference>
<evidence type="ECO:0000313" key="3">
    <source>
        <dbReference type="Proteomes" id="UP000298138"/>
    </source>
</evidence>
<feature type="region of interest" description="Disordered" evidence="1">
    <location>
        <begin position="274"/>
        <end position="306"/>
    </location>
</feature>
<dbReference type="GO" id="GO:0009306">
    <property type="term" value="P:protein secretion"/>
    <property type="evidence" value="ECO:0007669"/>
    <property type="project" value="TreeGrafter"/>
</dbReference>
<dbReference type="EMBL" id="ML220112">
    <property type="protein sequence ID" value="TGZ84625.1"/>
    <property type="molecule type" value="Genomic_DNA"/>
</dbReference>
<dbReference type="InParanoid" id="A0A4V3SJN0"/>
<name>A0A4V3SJN0_9PEZI</name>
<dbReference type="OrthoDB" id="191601at2759"/>
<reference evidence="2 3" key="1">
    <citation type="submission" date="2019-04" db="EMBL/GenBank/DDBJ databases">
        <title>Comparative genomics and transcriptomics to analyze fruiting body development in filamentous ascomycetes.</title>
        <authorList>
            <consortium name="DOE Joint Genome Institute"/>
            <person name="Lutkenhaus R."/>
            <person name="Traeger S."/>
            <person name="Breuer J."/>
            <person name="Kuo A."/>
            <person name="Lipzen A."/>
            <person name="Pangilinan J."/>
            <person name="Dilworth D."/>
            <person name="Sandor L."/>
            <person name="Poggeler S."/>
            <person name="Barry K."/>
            <person name="Grigoriev I.V."/>
            <person name="Nowrousian M."/>
        </authorList>
    </citation>
    <scope>NUCLEOTIDE SEQUENCE [LARGE SCALE GENOMIC DNA]</scope>
    <source>
        <strain evidence="2 3">CBS 389.68</strain>
    </source>
</reference>
<dbReference type="STRING" id="341454.A0A4V3SJN0"/>
<accession>A0A4V3SJN0</accession>
<dbReference type="FunCoup" id="A0A4V3SJN0">
    <property type="interactions" value="380"/>
</dbReference>
<dbReference type="GO" id="GO:0007030">
    <property type="term" value="P:Golgi organization"/>
    <property type="evidence" value="ECO:0007669"/>
    <property type="project" value="TreeGrafter"/>
</dbReference>
<keyword evidence="3" id="KW-1185">Reference proteome</keyword>
<evidence type="ECO:0000313" key="2">
    <source>
        <dbReference type="EMBL" id="TGZ84625.1"/>
    </source>
</evidence>
<protein>
    <submittedName>
        <fullName evidence="2">DUF833-domain-containing protein</fullName>
    </submittedName>
</protein>
<dbReference type="Proteomes" id="UP000298138">
    <property type="component" value="Unassembled WGS sequence"/>
</dbReference>